<sequence>MKLSITHIDTACVLLDINGYKILTDPTLDAAGHLYYHGSGTFSRKTEDPALPVDKLPAVDLVLLSHHQHKDNFDRNGQEFTKTVPTVISTKPAARTISGAIGLDDWESYPIYTQSVTNLTITATPAQHHPWWVPEFLVGKVIGFIIAFDEQKNGVIYISGDTVYFKGIAEVGRRYKIDVGIFHLGSVQFRYLTGFGQYTMDSNDLLKAVKVLDMNKIIPIHHKGWTHFKQTENKLKEAIARNEQLRNKTLFLTSGVQTPLI</sequence>
<evidence type="ECO:0000313" key="3">
    <source>
        <dbReference type="EMBL" id="MDJ1506781.1"/>
    </source>
</evidence>
<evidence type="ECO:0000259" key="2">
    <source>
        <dbReference type="Pfam" id="PF12706"/>
    </source>
</evidence>
<dbReference type="GO" id="GO:0016787">
    <property type="term" value="F:hydrolase activity"/>
    <property type="evidence" value="ECO:0007669"/>
    <property type="project" value="UniProtKB-KW"/>
</dbReference>
<dbReference type="Gene3D" id="3.60.15.10">
    <property type="entry name" value="Ribonuclease Z/Hydroxyacylglutathione hydrolase-like"/>
    <property type="match status" value="1"/>
</dbReference>
<name>A0AAE3RAP6_9BACT</name>
<organism evidence="3 4">
    <name type="scientific">Xanthocytophaga agilis</name>
    <dbReference type="NCBI Taxonomy" id="3048010"/>
    <lineage>
        <taxon>Bacteria</taxon>
        <taxon>Pseudomonadati</taxon>
        <taxon>Bacteroidota</taxon>
        <taxon>Cytophagia</taxon>
        <taxon>Cytophagales</taxon>
        <taxon>Rhodocytophagaceae</taxon>
        <taxon>Xanthocytophaga</taxon>
    </lineage>
</organism>
<dbReference type="InterPro" id="IPR050114">
    <property type="entry name" value="UPF0173_UPF0282_UlaG_hydrolase"/>
</dbReference>
<dbReference type="PANTHER" id="PTHR43546">
    <property type="entry name" value="UPF0173 METAL-DEPENDENT HYDROLASE MJ1163-RELATED"/>
    <property type="match status" value="1"/>
</dbReference>
<dbReference type="AlphaFoldDB" id="A0AAE3RAP6"/>
<dbReference type="InterPro" id="IPR036866">
    <property type="entry name" value="RibonucZ/Hydroxyglut_hydro"/>
</dbReference>
<accession>A0AAE3RAP6</accession>
<dbReference type="SUPFAM" id="SSF56281">
    <property type="entry name" value="Metallo-hydrolase/oxidoreductase"/>
    <property type="match status" value="1"/>
</dbReference>
<protein>
    <submittedName>
        <fullName evidence="3">MBL fold metallo-hydrolase</fullName>
    </submittedName>
</protein>
<dbReference type="InterPro" id="IPR001279">
    <property type="entry name" value="Metallo-B-lactamas"/>
</dbReference>
<dbReference type="Proteomes" id="UP001232063">
    <property type="component" value="Unassembled WGS sequence"/>
</dbReference>
<evidence type="ECO:0000256" key="1">
    <source>
        <dbReference type="ARBA" id="ARBA00022801"/>
    </source>
</evidence>
<dbReference type="EMBL" id="JASJOU010000028">
    <property type="protein sequence ID" value="MDJ1506781.1"/>
    <property type="molecule type" value="Genomic_DNA"/>
</dbReference>
<keyword evidence="4" id="KW-1185">Reference proteome</keyword>
<evidence type="ECO:0000313" key="4">
    <source>
        <dbReference type="Proteomes" id="UP001232063"/>
    </source>
</evidence>
<dbReference type="Pfam" id="PF12706">
    <property type="entry name" value="Lactamase_B_2"/>
    <property type="match status" value="1"/>
</dbReference>
<gene>
    <name evidence="3" type="ORF">QNI22_39445</name>
</gene>
<keyword evidence="1" id="KW-0378">Hydrolase</keyword>
<dbReference type="PANTHER" id="PTHR43546:SF9">
    <property type="entry name" value="L-ASCORBATE-6-PHOSPHATE LACTONASE ULAG-RELATED"/>
    <property type="match status" value="1"/>
</dbReference>
<comment type="caution">
    <text evidence="3">The sequence shown here is derived from an EMBL/GenBank/DDBJ whole genome shotgun (WGS) entry which is preliminary data.</text>
</comment>
<proteinExistence type="predicted"/>
<feature type="domain" description="Metallo-beta-lactamase" evidence="2">
    <location>
        <begin position="21"/>
        <end position="222"/>
    </location>
</feature>
<reference evidence="3" key="1">
    <citation type="submission" date="2023-05" db="EMBL/GenBank/DDBJ databases">
        <authorList>
            <person name="Zhang X."/>
        </authorList>
    </citation>
    <scope>NUCLEOTIDE SEQUENCE</scope>
    <source>
        <strain evidence="3">BD1B2-1</strain>
    </source>
</reference>
<dbReference type="RefSeq" id="WP_314519980.1">
    <property type="nucleotide sequence ID" value="NZ_JASJOU010000028.1"/>
</dbReference>